<reference evidence="1" key="1">
    <citation type="submission" date="2024-03" db="EMBL/GenBank/DDBJ databases">
        <title>Human intestinal bacterial collection.</title>
        <authorList>
            <person name="Pauvert C."/>
            <person name="Hitch T.C.A."/>
            <person name="Clavel T."/>
        </authorList>
    </citation>
    <scope>NUCLEOTIDE SEQUENCE</scope>
    <source>
        <strain evidence="1">CLA-AA-H227</strain>
    </source>
</reference>
<name>A0ACC6SAP2_9BACI</name>
<protein>
    <submittedName>
        <fullName evidence="1">YitT family protein</fullName>
    </submittedName>
</protein>
<evidence type="ECO:0000313" key="2">
    <source>
        <dbReference type="Proteomes" id="UP001439875"/>
    </source>
</evidence>
<dbReference type="EMBL" id="JBBMEW010000007">
    <property type="protein sequence ID" value="MEQ2527098.1"/>
    <property type="molecule type" value="Genomic_DNA"/>
</dbReference>
<comment type="caution">
    <text evidence="1">The sequence shown here is derived from an EMBL/GenBank/DDBJ whole genome shotgun (WGS) entry which is preliminary data.</text>
</comment>
<proteinExistence type="predicted"/>
<dbReference type="Proteomes" id="UP001439875">
    <property type="component" value="Unassembled WGS sequence"/>
</dbReference>
<sequence length="206" mass="22765">MKKTILIYFFLLMGAIVQGMAMSIFLFPHSIPSGGAAGLAILVNHWFQLPLGFSLWLANVVFLVFALKYFGYTWTFRTILAVATTSTTVSLFSIKYLIVPHVSIVLDIVAGATLFGIGVGILIRVGASSGGMVIPALMIATYKNWSPGKVMMAINLCIFLLTSIVIDYKIVIYAIICQFISTNIIDFIYELKFNPSSFLTPSWRKK</sequence>
<accession>A0ACC6SAP2</accession>
<organism evidence="1 2">
    <name type="scientific">Robertmurraya yapensis</name>
    <name type="common">ex Hitch et al 2024</name>
    <dbReference type="NCBI Taxonomy" id="3133160"/>
    <lineage>
        <taxon>Bacteria</taxon>
        <taxon>Bacillati</taxon>
        <taxon>Bacillota</taxon>
        <taxon>Bacilli</taxon>
        <taxon>Bacillales</taxon>
        <taxon>Bacillaceae</taxon>
        <taxon>Robertmurraya</taxon>
    </lineage>
</organism>
<evidence type="ECO:0000313" key="1">
    <source>
        <dbReference type="EMBL" id="MEQ2527098.1"/>
    </source>
</evidence>
<gene>
    <name evidence="1" type="ORF">WMO40_10330</name>
</gene>
<keyword evidence="2" id="KW-1185">Reference proteome</keyword>